<dbReference type="InterPro" id="IPR044151">
    <property type="entry name" value="ALDH_KGSADH"/>
</dbReference>
<dbReference type="GO" id="GO:0016829">
    <property type="term" value="F:lyase activity"/>
    <property type="evidence" value="ECO:0007669"/>
    <property type="project" value="InterPro"/>
</dbReference>
<protein>
    <recommendedName>
        <fullName evidence="2">Aldehyde dehydrogenase domain-containing protein</fullName>
    </recommendedName>
</protein>
<dbReference type="InterPro" id="IPR015590">
    <property type="entry name" value="Aldehyde_DH_dom"/>
</dbReference>
<accession>A0A4W5KGS8</accession>
<dbReference type="STRING" id="62062.ENSHHUP00000015437"/>
<evidence type="ECO:0000313" key="3">
    <source>
        <dbReference type="Ensembl" id="ENSHHUP00000015437.1"/>
    </source>
</evidence>
<organism evidence="3 4">
    <name type="scientific">Hucho hucho</name>
    <name type="common">huchen</name>
    <dbReference type="NCBI Taxonomy" id="62062"/>
    <lineage>
        <taxon>Eukaryota</taxon>
        <taxon>Metazoa</taxon>
        <taxon>Chordata</taxon>
        <taxon>Craniata</taxon>
        <taxon>Vertebrata</taxon>
        <taxon>Euteleostomi</taxon>
        <taxon>Actinopterygii</taxon>
        <taxon>Neopterygii</taxon>
        <taxon>Teleostei</taxon>
        <taxon>Protacanthopterygii</taxon>
        <taxon>Salmoniformes</taxon>
        <taxon>Salmonidae</taxon>
        <taxon>Salmoninae</taxon>
        <taxon>Hucho</taxon>
    </lineage>
</organism>
<dbReference type="InterPro" id="IPR013785">
    <property type="entry name" value="Aldolase_TIM"/>
</dbReference>
<reference evidence="3" key="2">
    <citation type="submission" date="2025-08" db="UniProtKB">
        <authorList>
            <consortium name="Ensembl"/>
        </authorList>
    </citation>
    <scope>IDENTIFICATION</scope>
</reference>
<dbReference type="InterPro" id="IPR016161">
    <property type="entry name" value="Ald_DH/histidinol_DH"/>
</dbReference>
<feature type="domain" description="Aldehyde dehydrogenase" evidence="2">
    <location>
        <begin position="83"/>
        <end position="498"/>
    </location>
</feature>
<dbReference type="Ensembl" id="ENSHHUT00000015986.1">
    <property type="protein sequence ID" value="ENSHHUP00000015437.1"/>
    <property type="gene ID" value="ENSHHUG00000009617.1"/>
</dbReference>
<dbReference type="SUPFAM" id="SSF53720">
    <property type="entry name" value="ALDH-like"/>
    <property type="match status" value="1"/>
</dbReference>
<evidence type="ECO:0000313" key="4">
    <source>
        <dbReference type="Proteomes" id="UP000314982"/>
    </source>
</evidence>
<dbReference type="CDD" id="cd00408">
    <property type="entry name" value="DHDPS-like"/>
    <property type="match status" value="1"/>
</dbReference>
<reference evidence="4" key="1">
    <citation type="submission" date="2018-06" db="EMBL/GenBank/DDBJ databases">
        <title>Genome assembly of Danube salmon.</title>
        <authorList>
            <person name="Macqueen D.J."/>
            <person name="Gundappa M.K."/>
        </authorList>
    </citation>
    <scope>NUCLEOTIDE SEQUENCE [LARGE SCALE GENOMIC DNA]</scope>
</reference>
<keyword evidence="4" id="KW-1185">Reference proteome</keyword>
<evidence type="ECO:0000259" key="2">
    <source>
        <dbReference type="Pfam" id="PF00171"/>
    </source>
</evidence>
<dbReference type="GO" id="GO:0016620">
    <property type="term" value="F:oxidoreductase activity, acting on the aldehyde or oxo group of donors, NAD or NADP as acceptor"/>
    <property type="evidence" value="ECO:0007669"/>
    <property type="project" value="InterPro"/>
</dbReference>
<dbReference type="SUPFAM" id="SSF51569">
    <property type="entry name" value="Aldolase"/>
    <property type="match status" value="1"/>
</dbReference>
<dbReference type="InterPro" id="IPR050740">
    <property type="entry name" value="Aldehyde_DH_Superfamily"/>
</dbReference>
<dbReference type="CDD" id="cd07129">
    <property type="entry name" value="ALDH_KGSADH"/>
    <property type="match status" value="1"/>
</dbReference>
<dbReference type="Gene3D" id="3.20.20.70">
    <property type="entry name" value="Aldolase class I"/>
    <property type="match status" value="1"/>
</dbReference>
<proteinExistence type="predicted"/>
<evidence type="ECO:0000256" key="1">
    <source>
        <dbReference type="ARBA" id="ARBA00023002"/>
    </source>
</evidence>
<sequence length="576" mass="61911">MGSDGWVSGLVDAFPKETVAIFNLAKAGRIDEALVIYRWFLPLLELDINAFLVQNIKLAEVATGLGTEYVRAPRLPLQGAERERVLAIIAEAYKVYKNCTGKEKAAFLNAIADEILAIGDPLLDLYCAESGLPRGRAEGERGRTIFQLRSFADMLIEGSWLEATLDTAIPDRQPLPKEDLRKMLVPIGPIVVFGSSNFPFAFSTAGGDTASALAAGCPVIVKSHSMHIGTGEMVASAVIKAAQKTNMPEGVFSNLIGSGVVVGGALVSHPLVKGVGFTGSIKGGRALYDLASQRPEPIPVFAEMGSINPVVVLPKALENESQKWATVYAGSITMGTGQFCTNPGLLLGIKGEDLTRFISELSTEIEKIAPSCMLHPSIHADFNQGKELLKSQSGVHTVAEYKGEIAPNFASQTLLTVDGKTFLENPTLSHEVFGPFSIIVLCDDEAQLTSIIDQLAGQLTATILAEGTEIDNYTAVIAALQNRVGRIIFNGVPTGVEVCPSMIHGGPYPASSDSRFTAVGLDAVKRWVRPFSYQNWPNALLPIELQDENPLGILRLVNNKQTYSNIEKCQEKPSFV</sequence>
<keyword evidence="1" id="KW-0560">Oxidoreductase</keyword>
<reference evidence="3" key="3">
    <citation type="submission" date="2025-09" db="UniProtKB">
        <authorList>
            <consortium name="Ensembl"/>
        </authorList>
    </citation>
    <scope>IDENTIFICATION</scope>
</reference>
<dbReference type="InterPro" id="IPR016163">
    <property type="entry name" value="Ald_DH_C"/>
</dbReference>
<name>A0A4W5KGS8_9TELE</name>
<dbReference type="PANTHER" id="PTHR43353">
    <property type="entry name" value="SUCCINATE-SEMIALDEHYDE DEHYDROGENASE, MITOCHONDRIAL"/>
    <property type="match status" value="1"/>
</dbReference>
<dbReference type="InterPro" id="IPR016162">
    <property type="entry name" value="Ald_DH_N"/>
</dbReference>
<dbReference type="Pfam" id="PF00171">
    <property type="entry name" value="Aldedh"/>
    <property type="match status" value="1"/>
</dbReference>
<dbReference type="AlphaFoldDB" id="A0A4W5KGS8"/>
<dbReference type="PANTHER" id="PTHR43353:SF3">
    <property type="entry name" value="ALDEHYDE DEHYDROGENASE-RELATED"/>
    <property type="match status" value="1"/>
</dbReference>
<dbReference type="Proteomes" id="UP000314982">
    <property type="component" value="Unassembled WGS sequence"/>
</dbReference>
<dbReference type="Gene3D" id="3.40.605.10">
    <property type="entry name" value="Aldehyde Dehydrogenase, Chain A, domain 1"/>
    <property type="match status" value="1"/>
</dbReference>
<dbReference type="Gene3D" id="3.40.309.10">
    <property type="entry name" value="Aldehyde Dehydrogenase, Chain A, domain 2"/>
    <property type="match status" value="1"/>
</dbReference>